<dbReference type="InterPro" id="IPR023753">
    <property type="entry name" value="FAD/NAD-binding_dom"/>
</dbReference>
<dbReference type="InterPro" id="IPR036873">
    <property type="entry name" value="Rhodanese-like_dom_sf"/>
</dbReference>
<dbReference type="SUPFAM" id="SSF52821">
    <property type="entry name" value="Rhodanese/Cell cycle control phosphatase"/>
    <property type="match status" value="1"/>
</dbReference>
<evidence type="ECO:0000313" key="9">
    <source>
        <dbReference type="Proteomes" id="UP001432099"/>
    </source>
</evidence>
<gene>
    <name evidence="8" type="ORF">T23_10950</name>
</gene>
<dbReference type="Pfam" id="PF02852">
    <property type="entry name" value="Pyr_redox_dim"/>
    <property type="match status" value="1"/>
</dbReference>
<keyword evidence="5" id="KW-0560">Oxidoreductase</keyword>
<dbReference type="SMART" id="SM00450">
    <property type="entry name" value="RHOD"/>
    <property type="match status" value="1"/>
</dbReference>
<dbReference type="PANTHER" id="PTHR43429:SF1">
    <property type="entry name" value="NAD(P)H SULFUR OXIDOREDUCTASE (COA-DEPENDENT)"/>
    <property type="match status" value="1"/>
</dbReference>
<evidence type="ECO:0000256" key="4">
    <source>
        <dbReference type="ARBA" id="ARBA00022827"/>
    </source>
</evidence>
<evidence type="ECO:0000256" key="3">
    <source>
        <dbReference type="ARBA" id="ARBA00022630"/>
    </source>
</evidence>
<evidence type="ECO:0000256" key="5">
    <source>
        <dbReference type="ARBA" id="ARBA00023002"/>
    </source>
</evidence>
<dbReference type="Pfam" id="PF00581">
    <property type="entry name" value="Rhodanese"/>
    <property type="match status" value="1"/>
</dbReference>
<dbReference type="InterPro" id="IPR001763">
    <property type="entry name" value="Rhodanese-like_dom"/>
</dbReference>
<dbReference type="SUPFAM" id="SSF55424">
    <property type="entry name" value="FAD/NAD-linked reductases, dimerisation (C-terminal) domain"/>
    <property type="match status" value="1"/>
</dbReference>
<evidence type="ECO:0000256" key="2">
    <source>
        <dbReference type="ARBA" id="ARBA00009130"/>
    </source>
</evidence>
<name>A0ABM8IMP3_9FIRM</name>
<dbReference type="PANTHER" id="PTHR43429">
    <property type="entry name" value="PYRIDINE NUCLEOTIDE-DISULFIDE OXIDOREDUCTASE DOMAIN-CONTAINING"/>
    <property type="match status" value="1"/>
</dbReference>
<keyword evidence="6" id="KW-0676">Redox-active center</keyword>
<dbReference type="InterPro" id="IPR016156">
    <property type="entry name" value="FAD/NAD-linked_Rdtase_dimer_sf"/>
</dbReference>
<dbReference type="Gene3D" id="3.50.50.60">
    <property type="entry name" value="FAD/NAD(P)-binding domain"/>
    <property type="match status" value="2"/>
</dbReference>
<accession>A0ABM8IMP3</accession>
<organism evidence="8 9">
    <name type="scientific">Turicibacter faecis</name>
    <dbReference type="NCBI Taxonomy" id="2963365"/>
    <lineage>
        <taxon>Bacteria</taxon>
        <taxon>Bacillati</taxon>
        <taxon>Bacillota</taxon>
        <taxon>Erysipelotrichia</taxon>
        <taxon>Erysipelotrichales</taxon>
        <taxon>Turicibacteraceae</taxon>
        <taxon>Turicibacter</taxon>
    </lineage>
</organism>
<dbReference type="Gene3D" id="3.40.250.10">
    <property type="entry name" value="Rhodanese-like domain"/>
    <property type="match status" value="1"/>
</dbReference>
<keyword evidence="9" id="KW-1185">Reference proteome</keyword>
<dbReference type="Proteomes" id="UP001432099">
    <property type="component" value="Chromosome"/>
</dbReference>
<evidence type="ECO:0000259" key="7">
    <source>
        <dbReference type="PROSITE" id="PS50206"/>
    </source>
</evidence>
<comment type="cofactor">
    <cofactor evidence="1">
        <name>FAD</name>
        <dbReference type="ChEBI" id="CHEBI:57692"/>
    </cofactor>
</comment>
<dbReference type="InterPro" id="IPR036188">
    <property type="entry name" value="FAD/NAD-bd_sf"/>
</dbReference>
<dbReference type="InterPro" id="IPR004099">
    <property type="entry name" value="Pyr_nucl-diS_OxRdtase_dimer"/>
</dbReference>
<dbReference type="InterPro" id="IPR050260">
    <property type="entry name" value="FAD-bd_OxRdtase"/>
</dbReference>
<dbReference type="Pfam" id="PF07992">
    <property type="entry name" value="Pyr_redox_2"/>
    <property type="match status" value="1"/>
</dbReference>
<feature type="domain" description="Rhodanese" evidence="7">
    <location>
        <begin position="461"/>
        <end position="540"/>
    </location>
</feature>
<evidence type="ECO:0000313" key="8">
    <source>
        <dbReference type="EMBL" id="BEH90993.1"/>
    </source>
</evidence>
<dbReference type="RefSeq" id="WP_262950486.1">
    <property type="nucleotide sequence ID" value="NZ_AP028127.1"/>
</dbReference>
<evidence type="ECO:0000256" key="1">
    <source>
        <dbReference type="ARBA" id="ARBA00001974"/>
    </source>
</evidence>
<dbReference type="PRINTS" id="PR00368">
    <property type="entry name" value="FADPNR"/>
</dbReference>
<dbReference type="PROSITE" id="PS50206">
    <property type="entry name" value="RHODANESE_3"/>
    <property type="match status" value="1"/>
</dbReference>
<dbReference type="EMBL" id="AP028127">
    <property type="protein sequence ID" value="BEH90993.1"/>
    <property type="molecule type" value="Genomic_DNA"/>
</dbReference>
<keyword evidence="4" id="KW-0274">FAD</keyword>
<dbReference type="SUPFAM" id="SSF51905">
    <property type="entry name" value="FAD/NAD(P)-binding domain"/>
    <property type="match status" value="1"/>
</dbReference>
<comment type="similarity">
    <text evidence="2">Belongs to the class-III pyridine nucleotide-disulfide oxidoreductase family.</text>
</comment>
<sequence length="556" mass="60944">MKIIVIGAVAAGTSALAKARRNNEQAEISVYEKGELISYSSCGLPYYIGGNIDSFQTLTPRDVTFFKERYAVEIKTAHEVLAIDPEKKEIQVKDLKTNRQFTDRYDALILATGATPSFPLIKGMEQSHVYALKSAQDALTIKQHLMSYHPKTAVIVGSGFIGLEMLEGLISAGLSVTLVEKNQQLSIGLDPDMAHYFEHLLLEKGVNLLKQTTIQEILQDHVVLQDGTSLSADLVLLATGVRPNVTLAKKAGIELGTTGAIKVDSTMKTSQEAIYACGDCIETFSRLTQQPMYHPLGSTANKTGRIAGDVVTGGTLSYQGSLGTSLVSVFDLTVARTGLSEDEARQAGFDLEICHTIKPDKALYFKGKELMIKAIADKKTQKLLGVQAIGYDGVDKRIDVFATLITYGATVDELFHLDLAYAPQVATTKDPVHYVGMALDNALNHGRPLMTPTELHQRLQQGEEIQVIDTRVRAQYEKNHLPQARHLAQSELRDQLKTLNPQQPVVTYCNKGVTGNAAQNILINHGFKCVYNLSGGQKCYQKTQAPHRASQQKKEE</sequence>
<protein>
    <recommendedName>
        <fullName evidence="7">Rhodanese domain-containing protein</fullName>
    </recommendedName>
</protein>
<evidence type="ECO:0000256" key="6">
    <source>
        <dbReference type="ARBA" id="ARBA00023284"/>
    </source>
</evidence>
<dbReference type="PRINTS" id="PR00411">
    <property type="entry name" value="PNDRDTASEI"/>
</dbReference>
<keyword evidence="3" id="KW-0285">Flavoprotein</keyword>
<proteinExistence type="inferred from homology"/>
<reference evidence="8" key="1">
    <citation type="journal article" date="2024" name="Int. J. Syst. Evol. Microbiol.">
        <title>Turicibacter faecis sp. nov., isolated from faeces of heart failure mouse model.</title>
        <authorList>
            <person name="Imamura Y."/>
            <person name="Motooka D."/>
            <person name="Nakajima Y."/>
            <person name="Ito S."/>
            <person name="Kitakaze M."/>
            <person name="Iida T."/>
            <person name="Nakamura S."/>
        </authorList>
    </citation>
    <scope>NUCLEOTIDE SEQUENCE</scope>
    <source>
        <strain evidence="8">TC023</strain>
    </source>
</reference>